<dbReference type="Pfam" id="PF02518">
    <property type="entry name" value="HATPase_c"/>
    <property type="match status" value="1"/>
</dbReference>
<keyword evidence="7" id="KW-0067">ATP-binding</keyword>
<accession>A0A7Y0L801</accession>
<dbReference type="RefSeq" id="WP_169103189.1">
    <property type="nucleotide sequence ID" value="NZ_JABBVZ010000190.1"/>
</dbReference>
<keyword evidence="8" id="KW-0902">Two-component regulatory system</keyword>
<name>A0A7Y0L801_9FIRM</name>
<dbReference type="SMART" id="SM00387">
    <property type="entry name" value="HATPase_c"/>
    <property type="match status" value="1"/>
</dbReference>
<gene>
    <name evidence="10" type="ORF">HIJ39_22015</name>
</gene>
<sequence length="218" mass="24558">MDWQERAIRIMEDDRRRFVRDLQDGLLQILSNTSMRLDFLMRSMDVETAQAHEEILRVYRRLDQAIVDVRHLIDDLQPVPVAEVGLGTALVELAHRLEQEWGVPITVVDDSAGASMSRVTADLMLYRAVQEAVTNAVKHAQTERIIVRLYRKGPHLRIDVVDDGRGFDPQYPHPGQYGLGIMSDRIAAVGGGCLIESELGRGTQVHFSVPMPARSHAQ</sequence>
<dbReference type="InterPro" id="IPR050482">
    <property type="entry name" value="Sensor_HK_TwoCompSys"/>
</dbReference>
<evidence type="ECO:0000313" key="11">
    <source>
        <dbReference type="Proteomes" id="UP000533476"/>
    </source>
</evidence>
<keyword evidence="6 10" id="KW-0418">Kinase</keyword>
<dbReference type="Proteomes" id="UP000533476">
    <property type="component" value="Unassembled WGS sequence"/>
</dbReference>
<evidence type="ECO:0000256" key="2">
    <source>
        <dbReference type="ARBA" id="ARBA00012438"/>
    </source>
</evidence>
<reference evidence="10 11" key="1">
    <citation type="submission" date="2020-04" db="EMBL/GenBank/DDBJ databases">
        <authorList>
            <person name="Zhang R."/>
            <person name="Schippers A."/>
        </authorList>
    </citation>
    <scope>NUCLEOTIDE SEQUENCE [LARGE SCALE GENOMIC DNA]</scope>
    <source>
        <strain evidence="10 11">DSM 109850</strain>
    </source>
</reference>
<proteinExistence type="predicted"/>
<keyword evidence="5" id="KW-0547">Nucleotide-binding</keyword>
<dbReference type="EMBL" id="JABBVZ010000190">
    <property type="protein sequence ID" value="NMP24987.1"/>
    <property type="molecule type" value="Genomic_DNA"/>
</dbReference>
<evidence type="ECO:0000313" key="10">
    <source>
        <dbReference type="EMBL" id="NMP24987.1"/>
    </source>
</evidence>
<dbReference type="GO" id="GO:0016020">
    <property type="term" value="C:membrane"/>
    <property type="evidence" value="ECO:0007669"/>
    <property type="project" value="InterPro"/>
</dbReference>
<organism evidence="10 11">
    <name type="scientific">Sulfobacillus harzensis</name>
    <dbReference type="NCBI Taxonomy" id="2729629"/>
    <lineage>
        <taxon>Bacteria</taxon>
        <taxon>Bacillati</taxon>
        <taxon>Bacillota</taxon>
        <taxon>Clostridia</taxon>
        <taxon>Eubacteriales</taxon>
        <taxon>Clostridiales Family XVII. Incertae Sedis</taxon>
        <taxon>Sulfobacillus</taxon>
    </lineage>
</organism>
<evidence type="ECO:0000259" key="9">
    <source>
        <dbReference type="PROSITE" id="PS50109"/>
    </source>
</evidence>
<evidence type="ECO:0000256" key="8">
    <source>
        <dbReference type="ARBA" id="ARBA00023012"/>
    </source>
</evidence>
<feature type="domain" description="Histidine kinase" evidence="9">
    <location>
        <begin position="21"/>
        <end position="213"/>
    </location>
</feature>
<evidence type="ECO:0000256" key="4">
    <source>
        <dbReference type="ARBA" id="ARBA00022679"/>
    </source>
</evidence>
<dbReference type="PANTHER" id="PTHR24421">
    <property type="entry name" value="NITRATE/NITRITE SENSOR PROTEIN NARX-RELATED"/>
    <property type="match status" value="1"/>
</dbReference>
<comment type="catalytic activity">
    <reaction evidence="1">
        <text>ATP + protein L-histidine = ADP + protein N-phospho-L-histidine.</text>
        <dbReference type="EC" id="2.7.13.3"/>
    </reaction>
</comment>
<dbReference type="Pfam" id="PF07730">
    <property type="entry name" value="HisKA_3"/>
    <property type="match status" value="1"/>
</dbReference>
<keyword evidence="3" id="KW-0597">Phosphoprotein</keyword>
<keyword evidence="4" id="KW-0808">Transferase</keyword>
<dbReference type="Gene3D" id="1.20.5.1930">
    <property type="match status" value="1"/>
</dbReference>
<evidence type="ECO:0000256" key="1">
    <source>
        <dbReference type="ARBA" id="ARBA00000085"/>
    </source>
</evidence>
<evidence type="ECO:0000256" key="3">
    <source>
        <dbReference type="ARBA" id="ARBA00022553"/>
    </source>
</evidence>
<dbReference type="EC" id="2.7.13.3" evidence="2"/>
<protein>
    <recommendedName>
        <fullName evidence="2">histidine kinase</fullName>
        <ecNumber evidence="2">2.7.13.3</ecNumber>
    </recommendedName>
</protein>
<dbReference type="AlphaFoldDB" id="A0A7Y0L801"/>
<dbReference type="InterPro" id="IPR011712">
    <property type="entry name" value="Sig_transdc_His_kin_sub3_dim/P"/>
</dbReference>
<dbReference type="GO" id="GO:0046983">
    <property type="term" value="F:protein dimerization activity"/>
    <property type="evidence" value="ECO:0007669"/>
    <property type="project" value="InterPro"/>
</dbReference>
<dbReference type="InterPro" id="IPR005467">
    <property type="entry name" value="His_kinase_dom"/>
</dbReference>
<evidence type="ECO:0000256" key="6">
    <source>
        <dbReference type="ARBA" id="ARBA00022777"/>
    </source>
</evidence>
<dbReference type="PANTHER" id="PTHR24421:SF10">
    <property type="entry name" value="NITRATE_NITRITE SENSOR PROTEIN NARQ"/>
    <property type="match status" value="1"/>
</dbReference>
<dbReference type="PROSITE" id="PS50109">
    <property type="entry name" value="HIS_KIN"/>
    <property type="match status" value="1"/>
</dbReference>
<dbReference type="CDD" id="cd16917">
    <property type="entry name" value="HATPase_UhpB-NarQ-NarX-like"/>
    <property type="match status" value="1"/>
</dbReference>
<keyword evidence="11" id="KW-1185">Reference proteome</keyword>
<dbReference type="InterPro" id="IPR003594">
    <property type="entry name" value="HATPase_dom"/>
</dbReference>
<dbReference type="GO" id="GO:0005524">
    <property type="term" value="F:ATP binding"/>
    <property type="evidence" value="ECO:0007669"/>
    <property type="project" value="UniProtKB-KW"/>
</dbReference>
<dbReference type="InterPro" id="IPR036890">
    <property type="entry name" value="HATPase_C_sf"/>
</dbReference>
<dbReference type="SUPFAM" id="SSF55874">
    <property type="entry name" value="ATPase domain of HSP90 chaperone/DNA topoisomerase II/histidine kinase"/>
    <property type="match status" value="1"/>
</dbReference>
<evidence type="ECO:0000256" key="7">
    <source>
        <dbReference type="ARBA" id="ARBA00022840"/>
    </source>
</evidence>
<comment type="caution">
    <text evidence="10">The sequence shown here is derived from an EMBL/GenBank/DDBJ whole genome shotgun (WGS) entry which is preliminary data.</text>
</comment>
<dbReference type="Gene3D" id="3.30.565.10">
    <property type="entry name" value="Histidine kinase-like ATPase, C-terminal domain"/>
    <property type="match status" value="1"/>
</dbReference>
<dbReference type="GO" id="GO:0000155">
    <property type="term" value="F:phosphorelay sensor kinase activity"/>
    <property type="evidence" value="ECO:0007669"/>
    <property type="project" value="InterPro"/>
</dbReference>
<evidence type="ECO:0000256" key="5">
    <source>
        <dbReference type="ARBA" id="ARBA00022741"/>
    </source>
</evidence>